<evidence type="ECO:0000256" key="3">
    <source>
        <dbReference type="ARBA" id="ARBA00022723"/>
    </source>
</evidence>
<keyword evidence="5" id="KW-0411">Iron-sulfur</keyword>
<dbReference type="Gene3D" id="3.40.50.280">
    <property type="entry name" value="Cobalamin-binding domain"/>
    <property type="match status" value="1"/>
</dbReference>
<dbReference type="InterPro" id="IPR023404">
    <property type="entry name" value="rSAM_horseshoe"/>
</dbReference>
<dbReference type="RefSeq" id="WP_073280129.1">
    <property type="nucleotide sequence ID" value="NZ_FRAC01000038.1"/>
</dbReference>
<evidence type="ECO:0000256" key="1">
    <source>
        <dbReference type="ARBA" id="ARBA00001966"/>
    </source>
</evidence>
<evidence type="ECO:0000259" key="7">
    <source>
        <dbReference type="PROSITE" id="PS51918"/>
    </source>
</evidence>
<feature type="domain" description="Radical SAM core" evidence="7">
    <location>
        <begin position="172"/>
        <end position="402"/>
    </location>
</feature>
<evidence type="ECO:0000259" key="6">
    <source>
        <dbReference type="PROSITE" id="PS51332"/>
    </source>
</evidence>
<dbReference type="Proteomes" id="UP000184386">
    <property type="component" value="Unassembled WGS sequence"/>
</dbReference>
<dbReference type="SFLD" id="SFLDG01123">
    <property type="entry name" value="methyltransferase_(Class_B)"/>
    <property type="match status" value="1"/>
</dbReference>
<dbReference type="PANTHER" id="PTHR43409:SF16">
    <property type="entry name" value="SLR0320 PROTEIN"/>
    <property type="match status" value="1"/>
</dbReference>
<dbReference type="Gene3D" id="3.80.30.20">
    <property type="entry name" value="tm_1862 like domain"/>
    <property type="match status" value="1"/>
</dbReference>
<keyword evidence="3" id="KW-0479">Metal-binding</keyword>
<dbReference type="GO" id="GO:0051539">
    <property type="term" value="F:4 iron, 4 sulfur cluster binding"/>
    <property type="evidence" value="ECO:0007669"/>
    <property type="project" value="UniProtKB-KW"/>
</dbReference>
<dbReference type="InterPro" id="IPR025288">
    <property type="entry name" value="DUF4080"/>
</dbReference>
<dbReference type="PROSITE" id="PS51918">
    <property type="entry name" value="RADICAL_SAM"/>
    <property type="match status" value="1"/>
</dbReference>
<organism evidence="8 9">
    <name type="scientific">Anaerocolumna jejuensis DSM 15929</name>
    <dbReference type="NCBI Taxonomy" id="1121322"/>
    <lineage>
        <taxon>Bacteria</taxon>
        <taxon>Bacillati</taxon>
        <taxon>Bacillota</taxon>
        <taxon>Clostridia</taxon>
        <taxon>Lachnospirales</taxon>
        <taxon>Lachnospiraceae</taxon>
        <taxon>Anaerocolumna</taxon>
    </lineage>
</organism>
<dbReference type="InterPro" id="IPR051198">
    <property type="entry name" value="BchE-like"/>
</dbReference>
<name>A0A1M7BSM5_9FIRM</name>
<protein>
    <submittedName>
        <fullName evidence="8">Radical SAM superfamily enzyme YgiQ, UPF0313 family</fullName>
    </submittedName>
</protein>
<reference evidence="8 9" key="1">
    <citation type="submission" date="2016-11" db="EMBL/GenBank/DDBJ databases">
        <authorList>
            <person name="Jaros S."/>
            <person name="Januszkiewicz K."/>
            <person name="Wedrychowicz H."/>
        </authorList>
    </citation>
    <scope>NUCLEOTIDE SEQUENCE [LARGE SCALE GENOMIC DNA]</scope>
    <source>
        <strain evidence="8 9">DSM 15929</strain>
    </source>
</reference>
<dbReference type="PROSITE" id="PS51332">
    <property type="entry name" value="B12_BINDING"/>
    <property type="match status" value="1"/>
</dbReference>
<keyword evidence="2" id="KW-0949">S-adenosyl-L-methionine</keyword>
<dbReference type="AlphaFoldDB" id="A0A1M7BSM5"/>
<dbReference type="GO" id="GO:0046872">
    <property type="term" value="F:metal ion binding"/>
    <property type="evidence" value="ECO:0007669"/>
    <property type="project" value="UniProtKB-KW"/>
</dbReference>
<dbReference type="SUPFAM" id="SSF52242">
    <property type="entry name" value="Cobalamin (vitamin B12)-binding domain"/>
    <property type="match status" value="1"/>
</dbReference>
<dbReference type="GO" id="GO:0031419">
    <property type="term" value="F:cobalamin binding"/>
    <property type="evidence" value="ECO:0007669"/>
    <property type="project" value="InterPro"/>
</dbReference>
<evidence type="ECO:0000256" key="5">
    <source>
        <dbReference type="ARBA" id="ARBA00023014"/>
    </source>
</evidence>
<comment type="cofactor">
    <cofactor evidence="1">
        <name>[4Fe-4S] cluster</name>
        <dbReference type="ChEBI" id="CHEBI:49883"/>
    </cofactor>
</comment>
<dbReference type="Pfam" id="PF13311">
    <property type="entry name" value="DUF4080"/>
    <property type="match status" value="1"/>
</dbReference>
<evidence type="ECO:0000313" key="8">
    <source>
        <dbReference type="EMBL" id="SHL57549.1"/>
    </source>
</evidence>
<dbReference type="SUPFAM" id="SSF102114">
    <property type="entry name" value="Radical SAM enzymes"/>
    <property type="match status" value="1"/>
</dbReference>
<sequence>MKILLVGINAKYIHSNLAIRSLRNYAAPYKESISLAEYTINQYTEDILVDIYKRKPDFIGFSCYIWNMGMIKKISREIKKVLPGTSLWLGGPEVSYDPEEVLTELPCIDGIICGEGEETFLDLMHFYTGDREGLKDIRGLCCREENGRLYRTAPRKEMDMDAIPFPYEELTSLQNKIIYYESGRGCPYSCSYCLSSENRKVRFRDLKKVKEELSVFLKDKVPQVKFVDRTFNCNHQHAMEIWQFLKENDNGVTNFHFEIAGELLREEELALLNTLREGLVQLEIGVQSANETTLDAIRRKMSLDKIREVVLRIQEGRNIHVHLDLIAGLPYEDYTSFRDSFNEVYSMKPDQLQLGFLKVLKGSYLHGEKEKWGIVYQDEPPYEVLYTRWISYDEILLLKKVESMTEMYYNSGQFEYSLAYLMHFFATPFDFFFELGNYYEEQGLFLLNSSRMGRYEALLGFFDQYIGKKAGSESTGETQTLKHLMVHDLYCREKLKSRPPFAENFDRYKARYQEFYKDKDSLKKYLGEADIRTEEIKGMLHMEHYPLNVYETAVSGRAVGQEQFILYDYKNRNPLNKQARQIPVDLMMV</sequence>
<evidence type="ECO:0000313" key="9">
    <source>
        <dbReference type="Proteomes" id="UP000184386"/>
    </source>
</evidence>
<evidence type="ECO:0000256" key="4">
    <source>
        <dbReference type="ARBA" id="ARBA00023004"/>
    </source>
</evidence>
<dbReference type="GO" id="GO:0003824">
    <property type="term" value="F:catalytic activity"/>
    <property type="evidence" value="ECO:0007669"/>
    <property type="project" value="InterPro"/>
</dbReference>
<keyword evidence="9" id="KW-1185">Reference proteome</keyword>
<dbReference type="InterPro" id="IPR006158">
    <property type="entry name" value="Cobalamin-bd"/>
</dbReference>
<dbReference type="InterPro" id="IPR007197">
    <property type="entry name" value="rSAM"/>
</dbReference>
<feature type="domain" description="B12-binding" evidence="6">
    <location>
        <begin position="1"/>
        <end position="134"/>
    </location>
</feature>
<dbReference type="OrthoDB" id="9801424at2"/>
<dbReference type="Pfam" id="PF04055">
    <property type="entry name" value="Radical_SAM"/>
    <property type="match status" value="1"/>
</dbReference>
<dbReference type="GO" id="GO:0005829">
    <property type="term" value="C:cytosol"/>
    <property type="evidence" value="ECO:0007669"/>
    <property type="project" value="TreeGrafter"/>
</dbReference>
<accession>A0A1M7BSM5</accession>
<dbReference type="InterPro" id="IPR034466">
    <property type="entry name" value="Methyltransferase_Class_B"/>
</dbReference>
<dbReference type="InterPro" id="IPR006638">
    <property type="entry name" value="Elp3/MiaA/NifB-like_rSAM"/>
</dbReference>
<dbReference type="SMART" id="SM00729">
    <property type="entry name" value="Elp3"/>
    <property type="match status" value="1"/>
</dbReference>
<dbReference type="SFLD" id="SFLDG01082">
    <property type="entry name" value="B12-binding_domain_containing"/>
    <property type="match status" value="1"/>
</dbReference>
<evidence type="ECO:0000256" key="2">
    <source>
        <dbReference type="ARBA" id="ARBA00022691"/>
    </source>
</evidence>
<dbReference type="EMBL" id="FRAC01000038">
    <property type="protein sequence ID" value="SHL57549.1"/>
    <property type="molecule type" value="Genomic_DNA"/>
</dbReference>
<dbReference type="Pfam" id="PF02310">
    <property type="entry name" value="B12-binding"/>
    <property type="match status" value="1"/>
</dbReference>
<keyword evidence="4" id="KW-0408">Iron</keyword>
<gene>
    <name evidence="8" type="ORF">SAMN02745136_05224</name>
</gene>
<dbReference type="CDD" id="cd02068">
    <property type="entry name" value="radical_SAM_B12_BD"/>
    <property type="match status" value="1"/>
</dbReference>
<dbReference type="InterPro" id="IPR058240">
    <property type="entry name" value="rSAM_sf"/>
</dbReference>
<dbReference type="SFLD" id="SFLDS00029">
    <property type="entry name" value="Radical_SAM"/>
    <property type="match status" value="1"/>
</dbReference>
<dbReference type="PANTHER" id="PTHR43409">
    <property type="entry name" value="ANAEROBIC MAGNESIUM-PROTOPORPHYRIN IX MONOMETHYL ESTER CYCLASE-RELATED"/>
    <property type="match status" value="1"/>
</dbReference>
<proteinExistence type="predicted"/>
<dbReference type="InterPro" id="IPR036724">
    <property type="entry name" value="Cobalamin-bd_sf"/>
</dbReference>
<dbReference type="STRING" id="1121322.SAMN02745136_05224"/>
<dbReference type="CDD" id="cd01335">
    <property type="entry name" value="Radical_SAM"/>
    <property type="match status" value="1"/>
</dbReference>